<dbReference type="EC" id="3.2.2.4" evidence="2"/>
<dbReference type="GO" id="GO:0005829">
    <property type="term" value="C:cytosol"/>
    <property type="evidence" value="ECO:0007669"/>
    <property type="project" value="TreeGrafter"/>
</dbReference>
<accession>A0A178MQ32</accession>
<proteinExistence type="predicted"/>
<dbReference type="EMBL" id="LWQU01000141">
    <property type="protein sequence ID" value="OAN50054.1"/>
    <property type="molecule type" value="Genomic_DNA"/>
</dbReference>
<sequence length="299" mass="33705">MMTESAEAGPFPTARDEADTFAPEPQVQTPQTESPAYRLAFADDDFLLRPDLRAVRLQLELLKPELLQQEMGIRSTVAMFGSARIPDPETAARHLAEAEKAARDKPRDKDLARKLTIARRMLANSRYYEEARRLARIVTNTCVGEHVCDFVVKTGGGPGIMEAANRGAFEAGGKSIGLNIVLPMEQAPNQYITPELCFRFHYFAIRKMHFMIRVRALVAFPGGFGTFDELFEALTLIQTGKIEPIPVIMFGREYWERVINFDAMAMEGMIGPEDKDLLSFVETAEEAWNIIAEFYRLPH</sequence>
<dbReference type="PANTHER" id="PTHR43393">
    <property type="entry name" value="CYTOKININ RIBOSIDE 5'-MONOPHOSPHATE PHOSPHORIBOHYDROLASE"/>
    <property type="match status" value="1"/>
</dbReference>
<evidence type="ECO:0000313" key="5">
    <source>
        <dbReference type="EMBL" id="OAN50054.1"/>
    </source>
</evidence>
<name>A0A178MQ32_9PROT</name>
<dbReference type="Gene3D" id="3.40.50.450">
    <property type="match status" value="1"/>
</dbReference>
<dbReference type="RefSeq" id="WP_068500812.1">
    <property type="nucleotide sequence ID" value="NZ_LWQU01000141.1"/>
</dbReference>
<organism evidence="5 6">
    <name type="scientific">Magnetospirillum moscoviense</name>
    <dbReference type="NCBI Taxonomy" id="1437059"/>
    <lineage>
        <taxon>Bacteria</taxon>
        <taxon>Pseudomonadati</taxon>
        <taxon>Pseudomonadota</taxon>
        <taxon>Alphaproteobacteria</taxon>
        <taxon>Rhodospirillales</taxon>
        <taxon>Rhodospirillaceae</taxon>
        <taxon>Magnetospirillum</taxon>
    </lineage>
</organism>
<dbReference type="InterPro" id="IPR031100">
    <property type="entry name" value="LOG_fam"/>
</dbReference>
<dbReference type="Pfam" id="PF03641">
    <property type="entry name" value="Lysine_decarbox"/>
    <property type="match status" value="1"/>
</dbReference>
<comment type="catalytic activity">
    <reaction evidence="1">
        <text>AMP + H2O = D-ribose 5-phosphate + adenine</text>
        <dbReference type="Rhea" id="RHEA:20129"/>
        <dbReference type="ChEBI" id="CHEBI:15377"/>
        <dbReference type="ChEBI" id="CHEBI:16708"/>
        <dbReference type="ChEBI" id="CHEBI:78346"/>
        <dbReference type="ChEBI" id="CHEBI:456215"/>
        <dbReference type="EC" id="3.2.2.4"/>
    </reaction>
</comment>
<keyword evidence="6" id="KW-1185">Reference proteome</keyword>
<evidence type="ECO:0000313" key="6">
    <source>
        <dbReference type="Proteomes" id="UP000078543"/>
    </source>
</evidence>
<gene>
    <name evidence="5" type="ORF">A6A05_02245</name>
</gene>
<protein>
    <recommendedName>
        <fullName evidence="3">AMP nucleosidase</fullName>
        <ecNumber evidence="2">3.2.2.4</ecNumber>
    </recommendedName>
    <alternativeName>
        <fullName evidence="3">AMP nucleosidase</fullName>
    </alternativeName>
</protein>
<dbReference type="SUPFAM" id="SSF102405">
    <property type="entry name" value="MCP/YpsA-like"/>
    <property type="match status" value="1"/>
</dbReference>
<reference evidence="5 6" key="1">
    <citation type="submission" date="2016-04" db="EMBL/GenBank/DDBJ databases">
        <title>Draft genome sequence of freshwater magnetotactic bacteria Magnetospirillum marisnigri SP-1 and Magnetospirillum moscoviense BB-1.</title>
        <authorList>
            <person name="Koziaeva V."/>
            <person name="Dziuba M.V."/>
            <person name="Ivanov T.M."/>
            <person name="Kuznetsov B."/>
            <person name="Grouzdev D.S."/>
        </authorList>
    </citation>
    <scope>NUCLEOTIDE SEQUENCE [LARGE SCALE GENOMIC DNA]</scope>
    <source>
        <strain evidence="5 6">BB-1</strain>
    </source>
</reference>
<evidence type="ECO:0000256" key="3">
    <source>
        <dbReference type="ARBA" id="ARBA00031983"/>
    </source>
</evidence>
<dbReference type="AlphaFoldDB" id="A0A178MQ32"/>
<dbReference type="PANTHER" id="PTHR43393:SF3">
    <property type="entry name" value="LYSINE DECARBOXYLASE-LIKE PROTEIN"/>
    <property type="match status" value="1"/>
</dbReference>
<evidence type="ECO:0000256" key="4">
    <source>
        <dbReference type="SAM" id="MobiDB-lite"/>
    </source>
</evidence>
<evidence type="ECO:0000256" key="2">
    <source>
        <dbReference type="ARBA" id="ARBA00011985"/>
    </source>
</evidence>
<dbReference type="InterPro" id="IPR052341">
    <property type="entry name" value="LOG_family_nucleotidases"/>
</dbReference>
<evidence type="ECO:0000256" key="1">
    <source>
        <dbReference type="ARBA" id="ARBA00000274"/>
    </source>
</evidence>
<comment type="caution">
    <text evidence="5">The sequence shown here is derived from an EMBL/GenBank/DDBJ whole genome shotgun (WGS) entry which is preliminary data.</text>
</comment>
<dbReference type="GO" id="GO:0008714">
    <property type="term" value="F:AMP nucleosidase activity"/>
    <property type="evidence" value="ECO:0007669"/>
    <property type="project" value="UniProtKB-EC"/>
</dbReference>
<dbReference type="STRING" id="1437059.A6A05_02245"/>
<feature type="region of interest" description="Disordered" evidence="4">
    <location>
        <begin position="1"/>
        <end position="34"/>
    </location>
</feature>
<dbReference type="Proteomes" id="UP000078543">
    <property type="component" value="Unassembled WGS sequence"/>
</dbReference>